<evidence type="ECO:0000256" key="2">
    <source>
        <dbReference type="ARBA" id="ARBA00022692"/>
    </source>
</evidence>
<name>A0A7U4JBS6_9SPHN</name>
<evidence type="ECO:0000313" key="7">
    <source>
        <dbReference type="EMBL" id="AJP73907.1"/>
    </source>
</evidence>
<evidence type="ECO:0000259" key="6">
    <source>
        <dbReference type="Pfam" id="PF04932"/>
    </source>
</evidence>
<feature type="transmembrane region" description="Helical" evidence="5">
    <location>
        <begin position="389"/>
        <end position="407"/>
    </location>
</feature>
<evidence type="ECO:0000256" key="4">
    <source>
        <dbReference type="ARBA" id="ARBA00023136"/>
    </source>
</evidence>
<dbReference type="RefSeq" id="WP_044335119.1">
    <property type="nucleotide sequence ID" value="NZ_CP010836.1"/>
</dbReference>
<feature type="transmembrane region" description="Helical" evidence="5">
    <location>
        <begin position="148"/>
        <end position="170"/>
    </location>
</feature>
<feature type="transmembrane region" description="Helical" evidence="5">
    <location>
        <begin position="44"/>
        <end position="63"/>
    </location>
</feature>
<dbReference type="PANTHER" id="PTHR37422:SF23">
    <property type="entry name" value="TEICHURONIC ACID BIOSYNTHESIS PROTEIN TUAE"/>
    <property type="match status" value="1"/>
</dbReference>
<dbReference type="KEGG" id="sphi:TS85_22060"/>
<evidence type="ECO:0000256" key="3">
    <source>
        <dbReference type="ARBA" id="ARBA00022989"/>
    </source>
</evidence>
<feature type="transmembrane region" description="Helical" evidence="5">
    <location>
        <begin position="177"/>
        <end position="197"/>
    </location>
</feature>
<feature type="transmembrane region" description="Helical" evidence="5">
    <location>
        <begin position="248"/>
        <end position="266"/>
    </location>
</feature>
<reference evidence="7 8" key="2">
    <citation type="submission" date="2015-02" db="EMBL/GenBank/DDBJ databases">
        <title>The complete genome of Sphingomonas hengshuiensis sp. WHSC-8 isolated from soil of Hengshui Lake.</title>
        <authorList>
            <person name="Wei S."/>
            <person name="Guo J."/>
            <person name="Su C."/>
            <person name="Wu R."/>
            <person name="Zhang Z."/>
            <person name="Liang K."/>
            <person name="Li H."/>
            <person name="Wang T."/>
            <person name="Liu H."/>
            <person name="Zhang C."/>
            <person name="Li Z."/>
            <person name="Wang Q."/>
            <person name="Meng J."/>
        </authorList>
    </citation>
    <scope>NUCLEOTIDE SEQUENCE [LARGE SCALE GENOMIC DNA]</scope>
    <source>
        <strain evidence="7 8">WHSC-8</strain>
    </source>
</reference>
<feature type="transmembrane region" description="Helical" evidence="5">
    <location>
        <begin position="296"/>
        <end position="315"/>
    </location>
</feature>
<feature type="transmembrane region" description="Helical" evidence="5">
    <location>
        <begin position="93"/>
        <end position="112"/>
    </location>
</feature>
<organism evidence="7 8">
    <name type="scientific">Sphingomonas hengshuiensis</name>
    <dbReference type="NCBI Taxonomy" id="1609977"/>
    <lineage>
        <taxon>Bacteria</taxon>
        <taxon>Pseudomonadati</taxon>
        <taxon>Pseudomonadota</taxon>
        <taxon>Alphaproteobacteria</taxon>
        <taxon>Sphingomonadales</taxon>
        <taxon>Sphingomonadaceae</taxon>
        <taxon>Sphingomonas</taxon>
    </lineage>
</organism>
<feature type="transmembrane region" description="Helical" evidence="5">
    <location>
        <begin position="419"/>
        <end position="438"/>
    </location>
</feature>
<dbReference type="InterPro" id="IPR007016">
    <property type="entry name" value="O-antigen_ligase-rel_domated"/>
</dbReference>
<gene>
    <name evidence="7" type="ORF">TS85_22060</name>
</gene>
<comment type="subcellular location">
    <subcellularLocation>
        <location evidence="1">Membrane</location>
        <topology evidence="1">Multi-pass membrane protein</topology>
    </subcellularLocation>
</comment>
<evidence type="ECO:0000256" key="1">
    <source>
        <dbReference type="ARBA" id="ARBA00004141"/>
    </source>
</evidence>
<dbReference type="Proteomes" id="UP000032300">
    <property type="component" value="Chromosome"/>
</dbReference>
<dbReference type="PANTHER" id="PTHR37422">
    <property type="entry name" value="TEICHURONIC ACID BIOSYNTHESIS PROTEIN TUAE"/>
    <property type="match status" value="1"/>
</dbReference>
<feature type="transmembrane region" description="Helical" evidence="5">
    <location>
        <begin position="223"/>
        <end position="241"/>
    </location>
</feature>
<keyword evidence="8" id="KW-1185">Reference proteome</keyword>
<feature type="transmembrane region" description="Helical" evidence="5">
    <location>
        <begin position="272"/>
        <end position="289"/>
    </location>
</feature>
<dbReference type="AlphaFoldDB" id="A0A7U4JBS6"/>
<dbReference type="OrthoDB" id="7628239at2"/>
<dbReference type="GO" id="GO:0016020">
    <property type="term" value="C:membrane"/>
    <property type="evidence" value="ECO:0007669"/>
    <property type="project" value="UniProtKB-SubCell"/>
</dbReference>
<feature type="transmembrane region" description="Helical" evidence="5">
    <location>
        <begin position="69"/>
        <end position="86"/>
    </location>
</feature>
<evidence type="ECO:0000313" key="8">
    <source>
        <dbReference type="Proteomes" id="UP000032300"/>
    </source>
</evidence>
<protein>
    <recommendedName>
        <fullName evidence="6">O-antigen ligase-related domain-containing protein</fullName>
    </recommendedName>
</protein>
<keyword evidence="3 5" id="KW-1133">Transmembrane helix</keyword>
<sequence>MRKSSQHFDSPLIASAGVATRAGSRSGRSGVGAEDAARRDTAPLVAATALLATAFFFGGTAAFYPLGEFVMGVAGVVALLVYALSARERPAPLLVAGLAVILLLPIVQLVPLPPALWQALPGSALALANRSAVGAASLWWPASVDPEATMRCAVATLAPVAMFLLTLCLSEVSRRRLVLVLICLALASFALGLVQVATRDPSAYFFVNDHFGLPLGLFANRNHQALFLAVGAVAAAGFARYPAPRAAPLGRVAAIAAALLLAGGVVATGSRAGAALLVLSAVLAAAIAGRGRWTAGAALMGFAALGLVAVVALQTDAGSRLAGRLTGTDEHARADNWGSAIAALRMHMPLGTGMGTFVPVNAAVEPLSAVSSHYANHAHNDYLELAIEAGLPGLAIALLAWVAYGFAVSRLLRVRRPPAAIDAVAALGVGAMLLHAIVDYPLRVPMLSLEFAIFAALLASAGTNTANPSK</sequence>
<keyword evidence="4 5" id="KW-0472">Membrane</keyword>
<evidence type="ECO:0000256" key="5">
    <source>
        <dbReference type="SAM" id="Phobius"/>
    </source>
</evidence>
<dbReference type="InterPro" id="IPR051533">
    <property type="entry name" value="WaaL-like"/>
</dbReference>
<dbReference type="EMBL" id="CP010836">
    <property type="protein sequence ID" value="AJP73907.1"/>
    <property type="molecule type" value="Genomic_DNA"/>
</dbReference>
<accession>A0A7U4JBS6</accession>
<keyword evidence="2 5" id="KW-0812">Transmembrane</keyword>
<feature type="domain" description="O-antigen ligase-related" evidence="6">
    <location>
        <begin position="256"/>
        <end position="397"/>
    </location>
</feature>
<proteinExistence type="predicted"/>
<dbReference type="Pfam" id="PF04932">
    <property type="entry name" value="Wzy_C"/>
    <property type="match status" value="1"/>
</dbReference>
<reference evidence="7 8" key="1">
    <citation type="journal article" date="2015" name="Int. J. Syst. Evol. Microbiol.">
        <title>Sphingomonas hengshuiensis sp. nov., isolated from lake wetland.</title>
        <authorList>
            <person name="Wei S."/>
            <person name="Wang T."/>
            <person name="Liu H."/>
            <person name="Zhang C."/>
            <person name="Guo J."/>
            <person name="Wang Q."/>
            <person name="Liang K."/>
            <person name="Zhang Z."/>
        </authorList>
    </citation>
    <scope>NUCLEOTIDE SEQUENCE [LARGE SCALE GENOMIC DNA]</scope>
    <source>
        <strain evidence="7 8">WHSC-8</strain>
    </source>
</reference>